<accession>A0A8I2KK08</accession>
<comment type="caution">
    <text evidence="2">The sequence shown here is derived from an EMBL/GenBank/DDBJ whole genome shotgun (WGS) entry which is preliminary data.</text>
</comment>
<protein>
    <submittedName>
        <fullName evidence="2">Uncharacterized protein</fullName>
    </submittedName>
</protein>
<keyword evidence="1" id="KW-1133">Transmembrane helix</keyword>
<keyword evidence="1" id="KW-0472">Membrane</keyword>
<evidence type="ECO:0000313" key="2">
    <source>
        <dbReference type="EMBL" id="NLR20495.1"/>
    </source>
</evidence>
<gene>
    <name evidence="2" type="ORF">F9Y85_04030</name>
</gene>
<organism evidence="2 3">
    <name type="scientific">Pseudoalteromonas maricaloris</name>
    <dbReference type="NCBI Taxonomy" id="184924"/>
    <lineage>
        <taxon>Bacteria</taxon>
        <taxon>Pseudomonadati</taxon>
        <taxon>Pseudomonadota</taxon>
        <taxon>Gammaproteobacteria</taxon>
        <taxon>Alteromonadales</taxon>
        <taxon>Pseudoalteromonadaceae</taxon>
        <taxon>Pseudoalteromonas</taxon>
    </lineage>
</organism>
<keyword evidence="1" id="KW-0812">Transmembrane</keyword>
<evidence type="ECO:0000256" key="1">
    <source>
        <dbReference type="SAM" id="Phobius"/>
    </source>
</evidence>
<dbReference type="EMBL" id="WEIA01000002">
    <property type="protein sequence ID" value="NLR20495.1"/>
    <property type="molecule type" value="Genomic_DNA"/>
</dbReference>
<dbReference type="Proteomes" id="UP000646877">
    <property type="component" value="Unassembled WGS sequence"/>
</dbReference>
<name>A0A8I2KK08_9GAMM</name>
<dbReference type="AlphaFoldDB" id="A0A8I2KK08"/>
<reference evidence="2" key="1">
    <citation type="submission" date="2019-10" db="EMBL/GenBank/DDBJ databases">
        <authorList>
            <person name="Paulsen S."/>
        </authorList>
    </citation>
    <scope>NUCLEOTIDE SEQUENCE</scope>
    <source>
        <strain evidence="2">LMG 19692</strain>
    </source>
</reference>
<proteinExistence type="predicted"/>
<feature type="transmembrane region" description="Helical" evidence="1">
    <location>
        <begin position="221"/>
        <end position="243"/>
    </location>
</feature>
<sequence length="253" mass="28204">MGGDVRQSGDDVRDGINNELRNQTQALNASIGQLNEDNKLRSDLLRDSVFQLNTAVRDLQAGNAFEFDLTRKSIQQQTDTLGTKIDTTNSKLDTTNQLLNSIKQNTEPKPSENCEPSIENNYCETPHGITTEGVKSILDTIGGYFDDEISGYQTNFETKVNEFSQTSPLGSEMDESAIESLLSYFTNVIPQASECRPLMLFDYKGKRYEISCNFSTKFKELFGWILGVYTIINLINILMTGIVPRGTPAKQGV</sequence>
<evidence type="ECO:0000313" key="3">
    <source>
        <dbReference type="Proteomes" id="UP000646877"/>
    </source>
</evidence>